<feature type="region of interest" description="Disordered" evidence="1">
    <location>
        <begin position="591"/>
        <end position="736"/>
    </location>
</feature>
<sequence length="800" mass="88421">MSNVNPHMFGAGVSHELPVRGPGLMRLPLNLIALIVSNLDDVDDLARLCRTCRVLNYMALPQLYKNLTLTSYGQIRYNEDDLPEGYGSASPFSMGLNALVTRNVAPLVRSITLRGEWREDGLEEHARVGRVPDSSMMLNICVRAAIDKMVGLESFSWEISNTKALETVCQGLAQLQNLQSLTLRFPSSRHPRPTTIIPPMPNLRVLKVTDIDPLCYPDDISLLLFGSKKLCDLRMHWSPRMRESQEPSVALSDYFRRCISAKSPLRLKKIAFQNFFALHPGKSGPGVTHSSLEEITMLTNSSDNAAMTFVEASWPAPGPREEMSMLKTFRVDRVEKRGIDFLHQLSPLENLYFVNPLREPIDYVNNSRPGVSYPPSPSTAHPSGGNQPMGPEYQQNHPTPPGPGIQPSTSRASLREMQVSTIISVHGATLKRLLLPARMNMPVPLVVKLVHACPNLEQLAIAVDGNSLEVMGIVLPFLKKLEALRILIPTLQDNDLRSTTPTGNVRTCGLGQSGINSNIVNRPHKPNCFPRPDLSLLPPSDSRDLARLVDIDDSFHIQTLSLHLADPIYNNIKIVGIGWKAWQIGGLYKESAPTSSQTLPASGDISNGNGTKPHTPVGVSNSGTNGHIPSILRNPPMMRPENYGPDSSNLPSWPTQQPQPISSPLENRNPLGKRKYNSQQNSSALLPPPGGEAYTPIMEPTAKKQQQHPPSAGSNISSGHFNAPENTTSGNETPTFPALSFLDEQLFAQIPENLRQSLNDCFTQIRGNADQPFVWKRHVKRVGWDVLKHWEIWGLDVQEI</sequence>
<protein>
    <recommendedName>
        <fullName evidence="2">F-box domain-containing protein</fullName>
    </recommendedName>
</protein>
<dbReference type="AlphaFoldDB" id="A0A022WHM3"/>
<name>A0A022WHM3_TRIRU</name>
<dbReference type="InterPro" id="IPR001810">
    <property type="entry name" value="F-box_dom"/>
</dbReference>
<gene>
    <name evidence="3" type="ORF">H103_00199</name>
</gene>
<feature type="compositionally biased region" description="Polar residues" evidence="1">
    <location>
        <begin position="592"/>
        <end position="627"/>
    </location>
</feature>
<reference evidence="3" key="1">
    <citation type="submission" date="2014-02" db="EMBL/GenBank/DDBJ databases">
        <title>The Genome Sequence of Trichophyton rubrum (morphotype fischeri) CBS 288.86.</title>
        <authorList>
            <consortium name="The Broad Institute Genomics Platform"/>
            <person name="Cuomo C.A."/>
            <person name="White T.C."/>
            <person name="Graser Y."/>
            <person name="Martinez-Rossi N."/>
            <person name="Heitman J."/>
            <person name="Young S.K."/>
            <person name="Zeng Q."/>
            <person name="Gargeya S."/>
            <person name="Abouelleil A."/>
            <person name="Alvarado L."/>
            <person name="Chapman S.B."/>
            <person name="Gainer-Dewar J."/>
            <person name="Goldberg J."/>
            <person name="Griggs A."/>
            <person name="Gujja S."/>
            <person name="Hansen M."/>
            <person name="Howarth C."/>
            <person name="Imamovic A."/>
            <person name="Larimer J."/>
            <person name="Martinez D."/>
            <person name="Murphy C."/>
            <person name="Pearson M.D."/>
            <person name="Persinoti G."/>
            <person name="Poon T."/>
            <person name="Priest M."/>
            <person name="Roberts A.D."/>
            <person name="Saif S."/>
            <person name="Shea T.D."/>
            <person name="Sykes S.N."/>
            <person name="Wortman J."/>
            <person name="Nusbaum C."/>
            <person name="Birren B."/>
        </authorList>
    </citation>
    <scope>NUCLEOTIDE SEQUENCE [LARGE SCALE GENOMIC DNA]</scope>
    <source>
        <strain evidence="3">CBS 288.86</strain>
    </source>
</reference>
<organism evidence="3">
    <name type="scientific">Trichophyton rubrum CBS 288.86</name>
    <dbReference type="NCBI Taxonomy" id="1215330"/>
    <lineage>
        <taxon>Eukaryota</taxon>
        <taxon>Fungi</taxon>
        <taxon>Dikarya</taxon>
        <taxon>Ascomycota</taxon>
        <taxon>Pezizomycotina</taxon>
        <taxon>Eurotiomycetes</taxon>
        <taxon>Eurotiomycetidae</taxon>
        <taxon>Onygenales</taxon>
        <taxon>Arthrodermataceae</taxon>
        <taxon>Trichophyton</taxon>
    </lineage>
</organism>
<dbReference type="Proteomes" id="UP000023758">
    <property type="component" value="Unassembled WGS sequence"/>
</dbReference>
<evidence type="ECO:0000256" key="1">
    <source>
        <dbReference type="SAM" id="MobiDB-lite"/>
    </source>
</evidence>
<feature type="compositionally biased region" description="Polar residues" evidence="1">
    <location>
        <begin position="703"/>
        <end position="734"/>
    </location>
</feature>
<feature type="domain" description="F-box" evidence="2">
    <location>
        <begin position="26"/>
        <end position="69"/>
    </location>
</feature>
<evidence type="ECO:0000313" key="3">
    <source>
        <dbReference type="EMBL" id="EZF57586.1"/>
    </source>
</evidence>
<dbReference type="InterPro" id="IPR036047">
    <property type="entry name" value="F-box-like_dom_sf"/>
</dbReference>
<proteinExistence type="predicted"/>
<dbReference type="CDD" id="cd09917">
    <property type="entry name" value="F-box_SF"/>
    <property type="match status" value="1"/>
</dbReference>
<dbReference type="Pfam" id="PF12937">
    <property type="entry name" value="F-box-like"/>
    <property type="match status" value="1"/>
</dbReference>
<dbReference type="HOGENOM" id="CLU_024064_0_0_1"/>
<feature type="region of interest" description="Disordered" evidence="1">
    <location>
        <begin position="368"/>
        <end position="412"/>
    </location>
</feature>
<dbReference type="OrthoDB" id="5311681at2759"/>
<evidence type="ECO:0000259" key="2">
    <source>
        <dbReference type="Pfam" id="PF12937"/>
    </source>
</evidence>
<feature type="compositionally biased region" description="Polar residues" evidence="1">
    <location>
        <begin position="645"/>
        <end position="666"/>
    </location>
</feature>
<accession>A0A022WHM3</accession>
<dbReference type="EMBL" id="KK207683">
    <property type="protein sequence ID" value="EZF57586.1"/>
    <property type="molecule type" value="Genomic_DNA"/>
</dbReference>
<dbReference type="SUPFAM" id="SSF81383">
    <property type="entry name" value="F-box domain"/>
    <property type="match status" value="1"/>
</dbReference>